<dbReference type="AlphaFoldDB" id="A0A0M2NPY0"/>
<accession>A0A0M2NPY0</accession>
<dbReference type="Proteomes" id="UP000034076">
    <property type="component" value="Unassembled WGS sequence"/>
</dbReference>
<dbReference type="SUPFAM" id="SSF51206">
    <property type="entry name" value="cAMP-binding domain-like"/>
    <property type="match status" value="1"/>
</dbReference>
<gene>
    <name evidence="2" type="ORF">CHK_0183</name>
</gene>
<dbReference type="CDD" id="cd00038">
    <property type="entry name" value="CAP_ED"/>
    <property type="match status" value="1"/>
</dbReference>
<dbReference type="InterPro" id="IPR018708">
    <property type="entry name" value="DUF2225"/>
</dbReference>
<proteinExistence type="predicted"/>
<name>A0A0M2NPY0_9FIRM</name>
<dbReference type="InterPro" id="IPR014710">
    <property type="entry name" value="RmlC-like_jellyroll"/>
</dbReference>
<evidence type="ECO:0000313" key="2">
    <source>
        <dbReference type="EMBL" id="KKI52275.1"/>
    </source>
</evidence>
<protein>
    <submittedName>
        <fullName evidence="2">DUF2225 domain-containing protein</fullName>
    </submittedName>
</protein>
<organism evidence="2 3">
    <name type="scientific">Christensenella hongkongensis</name>
    <dbReference type="NCBI Taxonomy" id="270498"/>
    <lineage>
        <taxon>Bacteria</taxon>
        <taxon>Bacillati</taxon>
        <taxon>Bacillota</taxon>
        <taxon>Clostridia</taxon>
        <taxon>Christensenellales</taxon>
        <taxon>Christensenellaceae</taxon>
        <taxon>Christensenella</taxon>
    </lineage>
</organism>
<feature type="domain" description="Cyclic nucleotide-binding" evidence="1">
    <location>
        <begin position="22"/>
        <end position="94"/>
    </location>
</feature>
<dbReference type="STRING" id="270498.CHK_0183"/>
<evidence type="ECO:0000313" key="3">
    <source>
        <dbReference type="Proteomes" id="UP000034076"/>
    </source>
</evidence>
<sequence>MIDINLLHDAAYREHFSEGQSIPQDSDARKMYIVVCGSVGVFNAENDKNEDTLTAGDSFGEQLLFTGTSQQKFRALDAVTVYAIAADTFGAIARTNPMLLYMLLRDAYGLKETPLPAGIERPAAGKQATVPANEIPAAAPQAHAPSNETGKTFKLSPEALKIRESLLQKKDEIKKDASANIQQTSAQSAANIILEKHGAAPALFPPGFRGYAGIEKPEYKKYLFEKEFKCPNCSQAFRGYKVFLSKLVPSSPMRYDLRKRYKGFQAEWYDILTCPHCYFSMLFDYFIEPVRFQKEKIQEALAAAKNETALDFTAERDLDFVFAAHYLALLCSPAFPSKQKQLDLKLWANLSWLYEEAGDEEPERAAALKAAETGEALYMSGNLNKLQEQVVSLQIAGMLYRTGELEKTSRWLFQAKTAKTGKGIYTNLAEDLWEIIRDEKHS</sequence>
<dbReference type="Pfam" id="PF09986">
    <property type="entry name" value="DUF2225"/>
    <property type="match status" value="1"/>
</dbReference>
<dbReference type="Gene3D" id="2.60.120.10">
    <property type="entry name" value="Jelly Rolls"/>
    <property type="match status" value="1"/>
</dbReference>
<dbReference type="InterPro" id="IPR018490">
    <property type="entry name" value="cNMP-bd_dom_sf"/>
</dbReference>
<comment type="caution">
    <text evidence="2">The sequence shown here is derived from an EMBL/GenBank/DDBJ whole genome shotgun (WGS) entry which is preliminary data.</text>
</comment>
<dbReference type="InterPro" id="IPR000595">
    <property type="entry name" value="cNMP-bd_dom"/>
</dbReference>
<reference evidence="2 3" key="1">
    <citation type="submission" date="2015-04" db="EMBL/GenBank/DDBJ databases">
        <title>Draft genome sequence of bacteremic isolate Catabacter hongkongensis type strain HKU16T.</title>
        <authorList>
            <person name="Lau S.K."/>
            <person name="Teng J.L."/>
            <person name="Huang Y."/>
            <person name="Curreem S.O."/>
            <person name="Tsui S.K."/>
            <person name="Woo P.C."/>
        </authorList>
    </citation>
    <scope>NUCLEOTIDE SEQUENCE [LARGE SCALE GENOMIC DNA]</scope>
    <source>
        <strain evidence="2 3">HKU16</strain>
    </source>
</reference>
<evidence type="ECO:0000259" key="1">
    <source>
        <dbReference type="PROSITE" id="PS50042"/>
    </source>
</evidence>
<dbReference type="Pfam" id="PF00027">
    <property type="entry name" value="cNMP_binding"/>
    <property type="match status" value="1"/>
</dbReference>
<keyword evidence="3" id="KW-1185">Reference proteome</keyword>
<dbReference type="PROSITE" id="PS50042">
    <property type="entry name" value="CNMP_BINDING_3"/>
    <property type="match status" value="1"/>
</dbReference>
<dbReference type="RefSeq" id="WP_046442071.1">
    <property type="nucleotide sequence ID" value="NZ_LAYJ01000029.1"/>
</dbReference>
<dbReference type="OrthoDB" id="9780343at2"/>
<dbReference type="EMBL" id="LAYJ01000029">
    <property type="protein sequence ID" value="KKI52275.1"/>
    <property type="molecule type" value="Genomic_DNA"/>
</dbReference>